<reference evidence="2 3" key="1">
    <citation type="submission" date="2020-06" db="EMBL/GenBank/DDBJ databases">
        <title>Methanolobus halotolerans sp. nov., isolated from a saline lake Tus in Siberia.</title>
        <authorList>
            <person name="Shen Y."/>
            <person name="Chen S.-C."/>
            <person name="Lai M.-C."/>
            <person name="Huang H.-H."/>
            <person name="Chiu H.-H."/>
            <person name="Tang S.-L."/>
            <person name="Rogozin D.Y."/>
            <person name="Degermendzhy A.G."/>
        </authorList>
    </citation>
    <scope>NUCLEOTIDE SEQUENCE [LARGE SCALE GENOMIC DNA]</scope>
    <source>
        <strain evidence="2 3">DSM 21339</strain>
    </source>
</reference>
<accession>A0A7D5EEX9</accession>
<dbReference type="KEGG" id="mzi:HWN40_07055"/>
<dbReference type="Proteomes" id="UP000509594">
    <property type="component" value="Chromosome"/>
</dbReference>
<dbReference type="PANTHER" id="PTHR35601">
    <property type="entry name" value="TOXIN RELE"/>
    <property type="match status" value="1"/>
</dbReference>
<dbReference type="PANTHER" id="PTHR35601:SF1">
    <property type="entry name" value="TOXIN RELE"/>
    <property type="match status" value="1"/>
</dbReference>
<organism evidence="2 3">
    <name type="scientific">Methanolobus zinderi</name>
    <dbReference type="NCBI Taxonomy" id="536044"/>
    <lineage>
        <taxon>Archaea</taxon>
        <taxon>Methanobacteriati</taxon>
        <taxon>Methanobacteriota</taxon>
        <taxon>Stenosarchaea group</taxon>
        <taxon>Methanomicrobia</taxon>
        <taxon>Methanosarcinales</taxon>
        <taxon>Methanosarcinaceae</taxon>
        <taxon>Methanolobus</taxon>
    </lineage>
</organism>
<evidence type="ECO:0000313" key="3">
    <source>
        <dbReference type="Proteomes" id="UP000509594"/>
    </source>
</evidence>
<gene>
    <name evidence="2" type="ORF">HWN40_07055</name>
</gene>
<protein>
    <submittedName>
        <fullName evidence="2">Type II toxin-antitoxin system RelE/ParE family toxin</fullName>
    </submittedName>
</protein>
<dbReference type="RefSeq" id="WP_176965070.1">
    <property type="nucleotide sequence ID" value="NZ_CP058215.1"/>
</dbReference>
<name>A0A7D5EEX9_9EURY</name>
<dbReference type="EMBL" id="CP058215">
    <property type="protein sequence ID" value="QLC50014.1"/>
    <property type="molecule type" value="Genomic_DNA"/>
</dbReference>
<proteinExistence type="predicted"/>
<dbReference type="Pfam" id="PF05016">
    <property type="entry name" value="ParE_toxin"/>
    <property type="match status" value="1"/>
</dbReference>
<dbReference type="OrthoDB" id="97626at2157"/>
<dbReference type="Gene3D" id="3.30.2310.20">
    <property type="entry name" value="RelE-like"/>
    <property type="match status" value="1"/>
</dbReference>
<dbReference type="AlphaFoldDB" id="A0A7D5EEX9"/>
<evidence type="ECO:0000256" key="1">
    <source>
        <dbReference type="ARBA" id="ARBA00022649"/>
    </source>
</evidence>
<dbReference type="GeneID" id="55821420"/>
<dbReference type="InterPro" id="IPR035093">
    <property type="entry name" value="RelE/ParE_toxin_dom_sf"/>
</dbReference>
<dbReference type="InterPro" id="IPR007712">
    <property type="entry name" value="RelE/ParE_toxin"/>
</dbReference>
<sequence length="87" mass="9974">MYSILYSSAALKDLKKLPSDVAKRVVTSIKDISDDPKTHLKKLKGFPDTPLYSLRVGEYRVIMSIEGEKLVIFVIEVGHRSKVYRKY</sequence>
<dbReference type="SUPFAM" id="SSF143011">
    <property type="entry name" value="RelE-like"/>
    <property type="match status" value="1"/>
</dbReference>
<keyword evidence="3" id="KW-1185">Reference proteome</keyword>
<evidence type="ECO:0000313" key="2">
    <source>
        <dbReference type="EMBL" id="QLC50014.1"/>
    </source>
</evidence>
<keyword evidence="1" id="KW-1277">Toxin-antitoxin system</keyword>